<evidence type="ECO:0000256" key="4">
    <source>
        <dbReference type="ARBA" id="ARBA00022840"/>
    </source>
</evidence>
<dbReference type="Gene3D" id="3.30.200.20">
    <property type="entry name" value="Phosphorylase Kinase, domain 1"/>
    <property type="match status" value="1"/>
</dbReference>
<name>A0ABU5DN24_9BURK</name>
<evidence type="ECO:0000256" key="2">
    <source>
        <dbReference type="ARBA" id="ARBA00022741"/>
    </source>
</evidence>
<evidence type="ECO:0000256" key="1">
    <source>
        <dbReference type="ARBA" id="ARBA00022679"/>
    </source>
</evidence>
<keyword evidence="1" id="KW-0808">Transferase</keyword>
<evidence type="ECO:0000256" key="3">
    <source>
        <dbReference type="ARBA" id="ARBA00022777"/>
    </source>
</evidence>
<accession>A0ABU5DN24</accession>
<dbReference type="PANTHER" id="PTHR43289">
    <property type="entry name" value="MITOGEN-ACTIVATED PROTEIN KINASE KINASE KINASE 20-RELATED"/>
    <property type="match status" value="1"/>
</dbReference>
<evidence type="ECO:0000256" key="5">
    <source>
        <dbReference type="SAM" id="Coils"/>
    </source>
</evidence>
<reference evidence="7 8" key="1">
    <citation type="submission" date="2023-11" db="EMBL/GenBank/DDBJ databases">
        <title>Paucibacter sp. nov., isolated from fresh soil in Korea.</title>
        <authorList>
            <person name="Le N.T.T."/>
        </authorList>
    </citation>
    <scope>NUCLEOTIDE SEQUENCE [LARGE SCALE GENOMIC DNA]</scope>
    <source>
        <strain evidence="7 8">R3-3</strain>
    </source>
</reference>
<protein>
    <submittedName>
        <fullName evidence="7">Protein kinase</fullName>
    </submittedName>
</protein>
<dbReference type="SMART" id="SM00220">
    <property type="entry name" value="S_TKc"/>
    <property type="match status" value="1"/>
</dbReference>
<dbReference type="RefSeq" id="WP_320425644.1">
    <property type="nucleotide sequence ID" value="NZ_JAXCLA010000008.1"/>
</dbReference>
<dbReference type="PROSITE" id="PS50011">
    <property type="entry name" value="PROTEIN_KINASE_DOM"/>
    <property type="match status" value="1"/>
</dbReference>
<keyword evidence="3 7" id="KW-0418">Kinase</keyword>
<evidence type="ECO:0000313" key="7">
    <source>
        <dbReference type="EMBL" id="MDY0747688.1"/>
    </source>
</evidence>
<keyword evidence="5" id="KW-0175">Coiled coil</keyword>
<feature type="coiled-coil region" evidence="5">
    <location>
        <begin position="411"/>
        <end position="438"/>
    </location>
</feature>
<evidence type="ECO:0000259" key="6">
    <source>
        <dbReference type="PROSITE" id="PS50011"/>
    </source>
</evidence>
<sequence length="958" mass="105052">MKPLLQFQADWPVISALLDEALNLPTSEHAAWLNGLNDEQATYREALRSLLAHQAGIETDDFLNRLPVLELDELPHSADGVRPGSYIGAYRLISEIARGGMGTVWLAERSDGLMKRRVALKLPRVVWGDTFAERLGREREILAGLEHQHIARLYDAGVDAQGRPFLAMEYVEGQSIDAYCQVHSPSVRERIELLLQVMAAVAHAHARLVVHRDLKPANILVTPTGEVRLLDFGIAKLMEAGRTNATALTELDGRALTLDYASPEQIRGESLGTASDIYSMAVVAYEVLSGTRPYRLKRASAAELEEAIASIEPPLASSSATDPRVARHLRGDLDSILNRALKKAPGERYLTMDAFAQDLQHFLRGEPVEARPDRWGYRASKFVRRHRLQMAAGTVVVAALVAGTSVALWQARVARRSAEQARTEAHRAEVEAATAKAVQGFIESVFNANSRNEADPEASRSTTARELLDRGAERIDKDLASAPEAQLRLYSLLAEMYVGMGLQERALGLERRGLALAIRLHGPESAVALSAASDLGQTLDDMGQRDEALATLLRADEAARGRHDDRDSARMMIDTGLARVYSFTELPKALERARRAAEIARSLGPSQDGIGALAMLAIMARKSGYLEEARQALMDEAAWIDQQGDTGILGDLFGVLGELQSDLGQFALAETTLNRSITLAENTRNPQNLHTARYRLARFQYENRLLNDALKTADPEVQWVHTLGRQHEFGDLPTLVMFNFGRTLAAYGDAARGLAAIDEARALLPPQQAADRLGMLLAARAEALLELQRPDEAHADLERAVEMTSAAGGPRAEQVRIIRRRYLVAVGKADEALEDFSANPLKAGTPANTLTTLRREAEHATLLLAAGQDDMARTTAERVRAAIERLPERRFALNTEARMSALVGEALLRDGHAAEAAPALQKALAMYVEQYDPVRNPAVTALRRLLAQAQRDTKHEGM</sequence>
<dbReference type="Gene3D" id="1.25.40.10">
    <property type="entry name" value="Tetratricopeptide repeat domain"/>
    <property type="match status" value="3"/>
</dbReference>
<evidence type="ECO:0000313" key="8">
    <source>
        <dbReference type="Proteomes" id="UP001285263"/>
    </source>
</evidence>
<dbReference type="CDD" id="cd14014">
    <property type="entry name" value="STKc_PknB_like"/>
    <property type="match status" value="1"/>
</dbReference>
<dbReference type="PANTHER" id="PTHR43289:SF34">
    <property type="entry name" value="SERINE_THREONINE-PROTEIN KINASE YBDM-RELATED"/>
    <property type="match status" value="1"/>
</dbReference>
<dbReference type="EMBL" id="JAXCLA010000008">
    <property type="protein sequence ID" value="MDY0747688.1"/>
    <property type="molecule type" value="Genomic_DNA"/>
</dbReference>
<dbReference type="SUPFAM" id="SSF56112">
    <property type="entry name" value="Protein kinase-like (PK-like)"/>
    <property type="match status" value="1"/>
</dbReference>
<comment type="caution">
    <text evidence="7">The sequence shown here is derived from an EMBL/GenBank/DDBJ whole genome shotgun (WGS) entry which is preliminary data.</text>
</comment>
<dbReference type="Pfam" id="PF00069">
    <property type="entry name" value="Pkinase"/>
    <property type="match status" value="1"/>
</dbReference>
<dbReference type="GO" id="GO:0016301">
    <property type="term" value="F:kinase activity"/>
    <property type="evidence" value="ECO:0007669"/>
    <property type="project" value="UniProtKB-KW"/>
</dbReference>
<organism evidence="7 8">
    <name type="scientific">Roseateles agri</name>
    <dbReference type="NCBI Taxonomy" id="3098619"/>
    <lineage>
        <taxon>Bacteria</taxon>
        <taxon>Pseudomonadati</taxon>
        <taxon>Pseudomonadota</taxon>
        <taxon>Betaproteobacteria</taxon>
        <taxon>Burkholderiales</taxon>
        <taxon>Sphaerotilaceae</taxon>
        <taxon>Roseateles</taxon>
    </lineage>
</organism>
<dbReference type="PROSITE" id="PS00108">
    <property type="entry name" value="PROTEIN_KINASE_ST"/>
    <property type="match status" value="1"/>
</dbReference>
<dbReference type="Gene3D" id="1.10.510.10">
    <property type="entry name" value="Transferase(Phosphotransferase) domain 1"/>
    <property type="match status" value="1"/>
</dbReference>
<feature type="domain" description="Protein kinase" evidence="6">
    <location>
        <begin position="90"/>
        <end position="363"/>
    </location>
</feature>
<keyword evidence="4" id="KW-0067">ATP-binding</keyword>
<keyword evidence="2" id="KW-0547">Nucleotide-binding</keyword>
<gene>
    <name evidence="7" type="ORF">SNE35_24510</name>
</gene>
<dbReference type="InterPro" id="IPR000719">
    <property type="entry name" value="Prot_kinase_dom"/>
</dbReference>
<dbReference type="InterPro" id="IPR011009">
    <property type="entry name" value="Kinase-like_dom_sf"/>
</dbReference>
<proteinExistence type="predicted"/>
<dbReference type="SUPFAM" id="SSF48452">
    <property type="entry name" value="TPR-like"/>
    <property type="match status" value="2"/>
</dbReference>
<dbReference type="InterPro" id="IPR008271">
    <property type="entry name" value="Ser/Thr_kinase_AS"/>
</dbReference>
<dbReference type="InterPro" id="IPR011990">
    <property type="entry name" value="TPR-like_helical_dom_sf"/>
</dbReference>
<dbReference type="Proteomes" id="UP001285263">
    <property type="component" value="Unassembled WGS sequence"/>
</dbReference>
<keyword evidence="8" id="KW-1185">Reference proteome</keyword>